<proteinExistence type="predicted"/>
<evidence type="ECO:0000256" key="1">
    <source>
        <dbReference type="ARBA" id="ARBA00023157"/>
    </source>
</evidence>
<dbReference type="PROSITE" id="PS50240">
    <property type="entry name" value="TRYPSIN_DOM"/>
    <property type="match status" value="1"/>
</dbReference>
<evidence type="ECO:0000313" key="5">
    <source>
        <dbReference type="EMBL" id="JAG11056.1"/>
    </source>
</evidence>
<dbReference type="Pfam" id="PF00089">
    <property type="entry name" value="Trypsin"/>
    <property type="match status" value="1"/>
</dbReference>
<dbReference type="InterPro" id="IPR009003">
    <property type="entry name" value="Peptidase_S1_PA"/>
</dbReference>
<reference evidence="6" key="3">
    <citation type="submission" date="2014-09" db="EMBL/GenBank/DDBJ databases">
        <authorList>
            <person name="Magalhaes I.L.F."/>
            <person name="Oliveira U."/>
            <person name="Santos F.R."/>
            <person name="Vidigal T.H.D.A."/>
            <person name="Brescovit A.D."/>
            <person name="Santos A.J."/>
        </authorList>
    </citation>
    <scope>NUCLEOTIDE SEQUENCE</scope>
</reference>
<evidence type="ECO:0000313" key="6">
    <source>
        <dbReference type="EMBL" id="JAG56538.1"/>
    </source>
</evidence>
<dbReference type="CDD" id="cd00190">
    <property type="entry name" value="Tryp_SPc"/>
    <property type="match status" value="1"/>
</dbReference>
<evidence type="ECO:0000259" key="4">
    <source>
        <dbReference type="PROSITE" id="PS50240"/>
    </source>
</evidence>
<feature type="domain" description="Peptidase S1" evidence="4">
    <location>
        <begin position="27"/>
        <end position="298"/>
    </location>
</feature>
<keyword evidence="2" id="KW-0325">Glycoprotein</keyword>
<gene>
    <name evidence="5" type="primary">Prss36</name>
    <name evidence="5" type="ORF">CM83_99288</name>
</gene>
<keyword evidence="3" id="KW-0732">Signal</keyword>
<dbReference type="PANTHER" id="PTHR24252">
    <property type="entry name" value="ACROSIN-RELATED"/>
    <property type="match status" value="1"/>
</dbReference>
<dbReference type="SUPFAM" id="SSF50494">
    <property type="entry name" value="Trypsin-like serine proteases"/>
    <property type="match status" value="1"/>
</dbReference>
<evidence type="ECO:0000256" key="2">
    <source>
        <dbReference type="ARBA" id="ARBA00023180"/>
    </source>
</evidence>
<keyword evidence="1" id="KW-1015">Disulfide bond</keyword>
<dbReference type="InterPro" id="IPR001314">
    <property type="entry name" value="Peptidase_S1A"/>
</dbReference>
<dbReference type="EMBL" id="GBHO01032548">
    <property type="protein sequence ID" value="JAG11056.1"/>
    <property type="molecule type" value="Transcribed_RNA"/>
</dbReference>
<reference evidence="5" key="1">
    <citation type="journal article" date="2014" name="PLoS ONE">
        <title>Transcriptome-Based Identification of ABC Transporters in the Western Tarnished Plant Bug Lygus hesperus.</title>
        <authorList>
            <person name="Hull J.J."/>
            <person name="Chaney K."/>
            <person name="Geib S.M."/>
            <person name="Fabrick J.A."/>
            <person name="Brent C.S."/>
            <person name="Walsh D."/>
            <person name="Lavine L.C."/>
        </authorList>
    </citation>
    <scope>NUCLEOTIDE SEQUENCE</scope>
</reference>
<dbReference type="AlphaFoldDB" id="A0A0A9WUF5"/>
<feature type="signal peptide" evidence="3">
    <location>
        <begin position="1"/>
        <end position="19"/>
    </location>
</feature>
<organism evidence="5">
    <name type="scientific">Lygus hesperus</name>
    <name type="common">Western plant bug</name>
    <dbReference type="NCBI Taxonomy" id="30085"/>
    <lineage>
        <taxon>Eukaryota</taxon>
        <taxon>Metazoa</taxon>
        <taxon>Ecdysozoa</taxon>
        <taxon>Arthropoda</taxon>
        <taxon>Hexapoda</taxon>
        <taxon>Insecta</taxon>
        <taxon>Pterygota</taxon>
        <taxon>Neoptera</taxon>
        <taxon>Paraneoptera</taxon>
        <taxon>Hemiptera</taxon>
        <taxon>Heteroptera</taxon>
        <taxon>Panheteroptera</taxon>
        <taxon>Cimicomorpha</taxon>
        <taxon>Miridae</taxon>
        <taxon>Mirini</taxon>
        <taxon>Lygus</taxon>
    </lineage>
</organism>
<dbReference type="PRINTS" id="PR00722">
    <property type="entry name" value="CHYMOTRYPSIN"/>
</dbReference>
<feature type="chain" id="PRO_5015033729" evidence="3">
    <location>
        <begin position="20"/>
        <end position="335"/>
    </location>
</feature>
<sequence length="335" mass="37459">MIVFLICLVSFEIFQLVNTRHRNDSKIVGGKYVADIRQMPWLVNIQMEDVGHICGGSVLSPIFVVSACHCLVNEVSSDKDKPSVAVPVEELTFVAGTLQSVDPEKNDDPHKQTRKADYLLIHPKCRDENRIQVFDYALAVLHKPFLFNDYVKSINILSMQNHTFEEKLGEIVKNPKSSCYVAGWGEVRRGPIGEEDEGIMSKKLKMMEMNLISDDKCREMFAHNNEKFETFDFKKHHQLCAIGSNRWGSDCQGDSGGPLVCEGYQIALVSYGFQCGTSSPGTYADLGPFVEWFNESVLSYVYGRKASTAPAARNPHSASYGYVLINLLLTIVAVS</sequence>
<dbReference type="EMBL" id="GBRD01009283">
    <property type="protein sequence ID" value="JAG56538.1"/>
    <property type="molecule type" value="Transcribed_RNA"/>
</dbReference>
<dbReference type="SMART" id="SM00020">
    <property type="entry name" value="Tryp_SPc"/>
    <property type="match status" value="1"/>
</dbReference>
<accession>A0A0A9WUF5</accession>
<dbReference type="PANTHER" id="PTHR24252:SF27">
    <property type="entry name" value="TRANSMEMBRANE PROTEASE SERINE 3-LIKE"/>
    <property type="match status" value="1"/>
</dbReference>
<protein>
    <submittedName>
        <fullName evidence="5">Polyserase-2</fullName>
    </submittedName>
</protein>
<dbReference type="GO" id="GO:0004252">
    <property type="term" value="F:serine-type endopeptidase activity"/>
    <property type="evidence" value="ECO:0007669"/>
    <property type="project" value="InterPro"/>
</dbReference>
<dbReference type="InterPro" id="IPR001254">
    <property type="entry name" value="Trypsin_dom"/>
</dbReference>
<name>A0A0A9WUF5_LYGHE</name>
<dbReference type="InterPro" id="IPR043504">
    <property type="entry name" value="Peptidase_S1_PA_chymotrypsin"/>
</dbReference>
<dbReference type="GO" id="GO:0006508">
    <property type="term" value="P:proteolysis"/>
    <property type="evidence" value="ECO:0007669"/>
    <property type="project" value="InterPro"/>
</dbReference>
<reference evidence="5" key="2">
    <citation type="submission" date="2014-07" db="EMBL/GenBank/DDBJ databases">
        <authorList>
            <person name="Hull J."/>
        </authorList>
    </citation>
    <scope>NUCLEOTIDE SEQUENCE</scope>
</reference>
<evidence type="ECO:0000256" key="3">
    <source>
        <dbReference type="SAM" id="SignalP"/>
    </source>
</evidence>
<dbReference type="Gene3D" id="2.40.10.10">
    <property type="entry name" value="Trypsin-like serine proteases"/>
    <property type="match status" value="1"/>
</dbReference>